<dbReference type="EMBL" id="PYMC01000002">
    <property type="protein sequence ID" value="PSW06916.1"/>
    <property type="molecule type" value="Genomic_DNA"/>
</dbReference>
<sequence length="118" mass="12989">MQQRLALLKDAGVISQVAHDGTLKAVKLLVSEWQLDTSAEQLQLAMTHLARATDRILSGEPIEHGLDEELLAEITGDDDFPMIEATNRAILDGFGIELAPDTENSFFLCNLFSLYCAK</sequence>
<keyword evidence="2" id="KW-1185">Reference proteome</keyword>
<accession>A0A2T3N3F9</accession>
<comment type="caution">
    <text evidence="1">The sequence shown here is derived from an EMBL/GenBank/DDBJ whole genome shotgun (WGS) entry which is preliminary data.</text>
</comment>
<organism evidence="1 2">
    <name type="scientific">Photobacterium lipolyticum</name>
    <dbReference type="NCBI Taxonomy" id="266810"/>
    <lineage>
        <taxon>Bacteria</taxon>
        <taxon>Pseudomonadati</taxon>
        <taxon>Pseudomonadota</taxon>
        <taxon>Gammaproteobacteria</taxon>
        <taxon>Vibrionales</taxon>
        <taxon>Vibrionaceae</taxon>
        <taxon>Photobacterium</taxon>
    </lineage>
</organism>
<dbReference type="RefSeq" id="WP_107282279.1">
    <property type="nucleotide sequence ID" value="NZ_PYMC01000002.1"/>
</dbReference>
<proteinExistence type="predicted"/>
<gene>
    <name evidence="1" type="ORF">C9I89_05230</name>
</gene>
<evidence type="ECO:0000313" key="2">
    <source>
        <dbReference type="Proteomes" id="UP000240904"/>
    </source>
</evidence>
<evidence type="ECO:0000313" key="1">
    <source>
        <dbReference type="EMBL" id="PSW06916.1"/>
    </source>
</evidence>
<dbReference type="Proteomes" id="UP000240904">
    <property type="component" value="Unassembled WGS sequence"/>
</dbReference>
<reference evidence="1 2" key="1">
    <citation type="submission" date="2018-03" db="EMBL/GenBank/DDBJ databases">
        <title>Whole genome sequencing of Histamine producing bacteria.</title>
        <authorList>
            <person name="Butler K."/>
        </authorList>
    </citation>
    <scope>NUCLEOTIDE SEQUENCE [LARGE SCALE GENOMIC DNA]</scope>
    <source>
        <strain evidence="1 2">DSM 16190</strain>
    </source>
</reference>
<evidence type="ECO:0008006" key="3">
    <source>
        <dbReference type="Google" id="ProtNLM"/>
    </source>
</evidence>
<protein>
    <recommendedName>
        <fullName evidence="3">PRD domain-containing protein</fullName>
    </recommendedName>
</protein>
<name>A0A2T3N3F9_9GAMM</name>
<dbReference type="OrthoDB" id="6447514at2"/>
<dbReference type="AlphaFoldDB" id="A0A2T3N3F9"/>